<dbReference type="EMBL" id="JAMPLM010000050">
    <property type="protein sequence ID" value="MEP1062015.1"/>
    <property type="molecule type" value="Genomic_DNA"/>
</dbReference>
<gene>
    <name evidence="1" type="ORF">NDI38_26940</name>
</gene>
<dbReference type="Proteomes" id="UP001476950">
    <property type="component" value="Unassembled WGS sequence"/>
</dbReference>
<comment type="caution">
    <text evidence="1">The sequence shown here is derived from an EMBL/GenBank/DDBJ whole genome shotgun (WGS) entry which is preliminary data.</text>
</comment>
<reference evidence="1 2" key="1">
    <citation type="submission" date="2022-04" db="EMBL/GenBank/DDBJ databases">
        <title>Positive selection, recombination, and allopatry shape intraspecific diversity of widespread and dominant cyanobacteria.</title>
        <authorList>
            <person name="Wei J."/>
            <person name="Shu W."/>
            <person name="Hu C."/>
        </authorList>
    </citation>
    <scope>NUCLEOTIDE SEQUENCE [LARGE SCALE GENOMIC DNA]</scope>
    <source>
        <strain evidence="1 2">AS-A4</strain>
    </source>
</reference>
<evidence type="ECO:0000313" key="1">
    <source>
        <dbReference type="EMBL" id="MEP1062015.1"/>
    </source>
</evidence>
<accession>A0ABV0KS15</accession>
<proteinExistence type="predicted"/>
<name>A0ABV0KS15_9CYAN</name>
<evidence type="ECO:0008006" key="3">
    <source>
        <dbReference type="Google" id="ProtNLM"/>
    </source>
</evidence>
<keyword evidence="2" id="KW-1185">Reference proteome</keyword>
<protein>
    <recommendedName>
        <fullName evidence="3">DUF4142 domain-containing protein</fullName>
    </recommendedName>
</protein>
<organism evidence="1 2">
    <name type="scientific">Stenomitos frigidus AS-A4</name>
    <dbReference type="NCBI Taxonomy" id="2933935"/>
    <lineage>
        <taxon>Bacteria</taxon>
        <taxon>Bacillati</taxon>
        <taxon>Cyanobacteriota</taxon>
        <taxon>Cyanophyceae</taxon>
        <taxon>Leptolyngbyales</taxon>
        <taxon>Leptolyngbyaceae</taxon>
        <taxon>Stenomitos</taxon>
    </lineage>
</organism>
<evidence type="ECO:0000313" key="2">
    <source>
        <dbReference type="Proteomes" id="UP001476950"/>
    </source>
</evidence>
<dbReference type="RefSeq" id="WP_190448869.1">
    <property type="nucleotide sequence ID" value="NZ_JAMPLM010000050.1"/>
</dbReference>
<sequence>MNSNELASLVFGLAVVSLSPDAQAQAASTNTTLAVVNAECVGAAVQNNAKALAQEIARLGVERVLLEVRFTQDHPGVEWLKQRQQGLQACFAQRQPKDQDLLDATTVSVMASQLAESESLYTVNQSQYLDDHPVQQQLRAEMAALRQHLSTLLSP</sequence>